<dbReference type="Proteomes" id="UP001596157">
    <property type="component" value="Unassembled WGS sequence"/>
</dbReference>
<name>A0ABW0EY99_9PSEU</name>
<evidence type="ECO:0008006" key="3">
    <source>
        <dbReference type="Google" id="ProtNLM"/>
    </source>
</evidence>
<proteinExistence type="predicted"/>
<dbReference type="RefSeq" id="WP_378251129.1">
    <property type="nucleotide sequence ID" value="NZ_JBHSKF010000023.1"/>
</dbReference>
<gene>
    <name evidence="1" type="ORF">ACFPM7_29540</name>
</gene>
<keyword evidence="2" id="KW-1185">Reference proteome</keyword>
<sequence>MLDLDTSAIRALAELQRSAHIPEGGGLRITLADSRELSRFTLALVPRAIAGDHTVTADDATVFLTAPAADELGNKILNATVDDDGTVRFGVLPRS</sequence>
<protein>
    <recommendedName>
        <fullName evidence="3">Fe-S cluster assembly iron-binding protein IscA</fullName>
    </recommendedName>
</protein>
<reference evidence="2" key="1">
    <citation type="journal article" date="2019" name="Int. J. Syst. Evol. Microbiol.">
        <title>The Global Catalogue of Microorganisms (GCM) 10K type strain sequencing project: providing services to taxonomists for standard genome sequencing and annotation.</title>
        <authorList>
            <consortium name="The Broad Institute Genomics Platform"/>
            <consortium name="The Broad Institute Genome Sequencing Center for Infectious Disease"/>
            <person name="Wu L."/>
            <person name="Ma J."/>
        </authorList>
    </citation>
    <scope>NUCLEOTIDE SEQUENCE [LARGE SCALE GENOMIC DNA]</scope>
    <source>
        <strain evidence="2">CCUG 59778</strain>
    </source>
</reference>
<accession>A0ABW0EY99</accession>
<evidence type="ECO:0000313" key="2">
    <source>
        <dbReference type="Proteomes" id="UP001596157"/>
    </source>
</evidence>
<organism evidence="1 2">
    <name type="scientific">Actinokineospora guangxiensis</name>
    <dbReference type="NCBI Taxonomy" id="1490288"/>
    <lineage>
        <taxon>Bacteria</taxon>
        <taxon>Bacillati</taxon>
        <taxon>Actinomycetota</taxon>
        <taxon>Actinomycetes</taxon>
        <taxon>Pseudonocardiales</taxon>
        <taxon>Pseudonocardiaceae</taxon>
        <taxon>Actinokineospora</taxon>
    </lineage>
</organism>
<comment type="caution">
    <text evidence="1">The sequence shown here is derived from an EMBL/GenBank/DDBJ whole genome shotgun (WGS) entry which is preliminary data.</text>
</comment>
<dbReference type="EMBL" id="JBHSKF010000023">
    <property type="protein sequence ID" value="MFC5291214.1"/>
    <property type="molecule type" value="Genomic_DNA"/>
</dbReference>
<evidence type="ECO:0000313" key="1">
    <source>
        <dbReference type="EMBL" id="MFC5291214.1"/>
    </source>
</evidence>